<dbReference type="EMBL" id="CM044702">
    <property type="protein sequence ID" value="KAI5675655.1"/>
    <property type="molecule type" value="Genomic_DNA"/>
</dbReference>
<sequence length="213" mass="24203">MFERKYHGKSYIVGDNVKKNKVIIIIGATRTGKFRLSIDLVTRFPIEIINSDKIQVPISERLGLPHHLLGQVEQDVDYSSNDFCRDTIAIIGTILKSNRVPIFVGGSNSFPEAFVEDSAILDSYISKRVDQMVDAGLVDEVREIFDEKANYNRGVRRAIGVPEMHDYFQSEAKLDKARKDALLASSNEKIKENTCGLTRSQVWKILGWRDEIR</sequence>
<organism evidence="1 2">
    <name type="scientific">Catharanthus roseus</name>
    <name type="common">Madagascar periwinkle</name>
    <name type="synonym">Vinca rosea</name>
    <dbReference type="NCBI Taxonomy" id="4058"/>
    <lineage>
        <taxon>Eukaryota</taxon>
        <taxon>Viridiplantae</taxon>
        <taxon>Streptophyta</taxon>
        <taxon>Embryophyta</taxon>
        <taxon>Tracheophyta</taxon>
        <taxon>Spermatophyta</taxon>
        <taxon>Magnoliopsida</taxon>
        <taxon>eudicotyledons</taxon>
        <taxon>Gunneridae</taxon>
        <taxon>Pentapetalae</taxon>
        <taxon>asterids</taxon>
        <taxon>lamiids</taxon>
        <taxon>Gentianales</taxon>
        <taxon>Apocynaceae</taxon>
        <taxon>Rauvolfioideae</taxon>
        <taxon>Vinceae</taxon>
        <taxon>Catharanthinae</taxon>
        <taxon>Catharanthus</taxon>
    </lineage>
</organism>
<proteinExistence type="predicted"/>
<keyword evidence="2" id="KW-1185">Reference proteome</keyword>
<dbReference type="Proteomes" id="UP001060085">
    <property type="component" value="Linkage Group LG02"/>
</dbReference>
<accession>A0ACC0BSK5</accession>
<gene>
    <name evidence="1" type="ORF">M9H77_06605</name>
</gene>
<evidence type="ECO:0000313" key="1">
    <source>
        <dbReference type="EMBL" id="KAI5675655.1"/>
    </source>
</evidence>
<protein>
    <submittedName>
        <fullName evidence="1">Uncharacterized protein</fullName>
    </submittedName>
</protein>
<evidence type="ECO:0000313" key="2">
    <source>
        <dbReference type="Proteomes" id="UP001060085"/>
    </source>
</evidence>
<reference evidence="2" key="1">
    <citation type="journal article" date="2023" name="Nat. Plants">
        <title>Single-cell RNA sequencing provides a high-resolution roadmap for understanding the multicellular compartmentation of specialized metabolism.</title>
        <authorList>
            <person name="Sun S."/>
            <person name="Shen X."/>
            <person name="Li Y."/>
            <person name="Li Y."/>
            <person name="Wang S."/>
            <person name="Li R."/>
            <person name="Zhang H."/>
            <person name="Shen G."/>
            <person name="Guo B."/>
            <person name="Wei J."/>
            <person name="Xu J."/>
            <person name="St-Pierre B."/>
            <person name="Chen S."/>
            <person name="Sun C."/>
        </authorList>
    </citation>
    <scope>NUCLEOTIDE SEQUENCE [LARGE SCALE GENOMIC DNA]</scope>
</reference>
<name>A0ACC0BSK5_CATRO</name>
<comment type="caution">
    <text evidence="1">The sequence shown here is derived from an EMBL/GenBank/DDBJ whole genome shotgun (WGS) entry which is preliminary data.</text>
</comment>